<organism evidence="1 2">
    <name type="scientific">Neptunitalea lumnitzerae</name>
    <dbReference type="NCBI Taxonomy" id="2965509"/>
    <lineage>
        <taxon>Bacteria</taxon>
        <taxon>Pseudomonadati</taxon>
        <taxon>Bacteroidota</taxon>
        <taxon>Flavobacteriia</taxon>
        <taxon>Flavobacteriales</taxon>
        <taxon>Flavobacteriaceae</taxon>
        <taxon>Neptunitalea</taxon>
    </lineage>
</organism>
<sequence>MKKLLNLGQALSKEEQRSIQGGVSTKPGKQPCAGRCVSDYTDLGSGECMFPGLGDENFQCLGYVSGTTCCSVL</sequence>
<gene>
    <name evidence="1" type="ORF">Y10_20410</name>
</gene>
<keyword evidence="2" id="KW-1185">Reference proteome</keyword>
<evidence type="ECO:0000313" key="1">
    <source>
        <dbReference type="EMBL" id="GLB49673.1"/>
    </source>
</evidence>
<comment type="caution">
    <text evidence="1">The sequence shown here is derived from an EMBL/GenBank/DDBJ whole genome shotgun (WGS) entry which is preliminary data.</text>
</comment>
<accession>A0ABQ5MJT3</accession>
<name>A0ABQ5MJT3_9FLAO</name>
<evidence type="ECO:0008006" key="3">
    <source>
        <dbReference type="Google" id="ProtNLM"/>
    </source>
</evidence>
<reference evidence="1" key="1">
    <citation type="submission" date="2022-07" db="EMBL/GenBank/DDBJ databases">
        <title>Taxonomy of Novel Oxalotrophic and Methylotrophic Bacteria.</title>
        <authorList>
            <person name="Sahin N."/>
            <person name="Tani A."/>
        </authorList>
    </citation>
    <scope>NUCLEOTIDE SEQUENCE</scope>
    <source>
        <strain evidence="1">Y10</strain>
    </source>
</reference>
<evidence type="ECO:0000313" key="2">
    <source>
        <dbReference type="Proteomes" id="UP001143543"/>
    </source>
</evidence>
<proteinExistence type="predicted"/>
<protein>
    <recommendedName>
        <fullName evidence="3">Natural product</fullName>
    </recommendedName>
</protein>
<dbReference type="EMBL" id="BRVO01000002">
    <property type="protein sequence ID" value="GLB49673.1"/>
    <property type="molecule type" value="Genomic_DNA"/>
</dbReference>
<dbReference type="RefSeq" id="WP_281765299.1">
    <property type="nucleotide sequence ID" value="NZ_BRVO01000002.1"/>
</dbReference>
<dbReference type="Proteomes" id="UP001143543">
    <property type="component" value="Unassembled WGS sequence"/>
</dbReference>